<accession>A0ABN8M511</accession>
<dbReference type="PANTHER" id="PTHR25462">
    <property type="entry name" value="BONUS, ISOFORM C-RELATED"/>
    <property type="match status" value="1"/>
</dbReference>
<protein>
    <submittedName>
        <fullName evidence="1">Uncharacterized protein</fullName>
    </submittedName>
</protein>
<organism evidence="1 2">
    <name type="scientific">Porites evermanni</name>
    <dbReference type="NCBI Taxonomy" id="104178"/>
    <lineage>
        <taxon>Eukaryota</taxon>
        <taxon>Metazoa</taxon>
        <taxon>Cnidaria</taxon>
        <taxon>Anthozoa</taxon>
        <taxon>Hexacorallia</taxon>
        <taxon>Scleractinia</taxon>
        <taxon>Fungiina</taxon>
        <taxon>Poritidae</taxon>
        <taxon>Porites</taxon>
    </lineage>
</organism>
<name>A0ABN8M511_9CNID</name>
<proteinExistence type="predicted"/>
<dbReference type="Proteomes" id="UP001159427">
    <property type="component" value="Unassembled WGS sequence"/>
</dbReference>
<reference evidence="1 2" key="1">
    <citation type="submission" date="2022-05" db="EMBL/GenBank/DDBJ databases">
        <authorList>
            <consortium name="Genoscope - CEA"/>
            <person name="William W."/>
        </authorList>
    </citation>
    <scope>NUCLEOTIDE SEQUENCE [LARGE SCALE GENOMIC DNA]</scope>
</reference>
<dbReference type="PANTHER" id="PTHR25462:SF291">
    <property type="entry name" value="E3 UBIQUITIN-PROTEIN LIGASE TRIM45"/>
    <property type="match status" value="1"/>
</dbReference>
<evidence type="ECO:0000313" key="2">
    <source>
        <dbReference type="Proteomes" id="UP001159427"/>
    </source>
</evidence>
<keyword evidence="2" id="KW-1185">Reference proteome</keyword>
<evidence type="ECO:0000313" key="1">
    <source>
        <dbReference type="EMBL" id="CAH3021853.1"/>
    </source>
</evidence>
<sequence length="120" mass="13544">MSCPMCRVEVNLPPAGVAGLPKNFELLSIINTKVTPHHEEGERLYTCEACSDKHPATSFCLNCQEDMCNLAAGCHSRSKASCDHKVFSLESSLVTVFCQEHKQRFRLFEFRLFEVRNSGF</sequence>
<gene>
    <name evidence="1" type="ORF">PEVE_00013026</name>
</gene>
<comment type="caution">
    <text evidence="1">The sequence shown here is derived from an EMBL/GenBank/DDBJ whole genome shotgun (WGS) entry which is preliminary data.</text>
</comment>
<dbReference type="EMBL" id="CALNXI010000197">
    <property type="protein sequence ID" value="CAH3021853.1"/>
    <property type="molecule type" value="Genomic_DNA"/>
</dbReference>
<dbReference type="InterPro" id="IPR047153">
    <property type="entry name" value="TRIM45/56/19-like"/>
</dbReference>